<evidence type="ECO:0000313" key="2">
    <source>
        <dbReference type="Proteomes" id="UP000240572"/>
    </source>
</evidence>
<dbReference type="Proteomes" id="UP000240572">
    <property type="component" value="Unassembled WGS sequence"/>
</dbReference>
<proteinExistence type="predicted"/>
<gene>
    <name evidence="1" type="ORF">B0I18_10261</name>
</gene>
<keyword evidence="2" id="KW-1185">Reference proteome</keyword>
<dbReference type="AlphaFoldDB" id="A0A2P8D7A9"/>
<name>A0A2P8D7A9_9BACT</name>
<dbReference type="EMBL" id="PYGD01000002">
    <property type="protein sequence ID" value="PSK93092.1"/>
    <property type="molecule type" value="Genomic_DNA"/>
</dbReference>
<evidence type="ECO:0000313" key="1">
    <source>
        <dbReference type="EMBL" id="PSK93092.1"/>
    </source>
</evidence>
<comment type="caution">
    <text evidence="1">The sequence shown here is derived from an EMBL/GenBank/DDBJ whole genome shotgun (WGS) entry which is preliminary data.</text>
</comment>
<sequence length="82" mass="9132">MTPQFEISEVSANKKDNIAVTGRALNTIRQGDVLYADPEGKEQVVVTEIRFRDQAIDQVEAPHACTLFIAANKSALHKYLFV</sequence>
<organism evidence="1 2">
    <name type="scientific">Taibaiella chishuiensis</name>
    <dbReference type="NCBI Taxonomy" id="1434707"/>
    <lineage>
        <taxon>Bacteria</taxon>
        <taxon>Pseudomonadati</taxon>
        <taxon>Bacteroidota</taxon>
        <taxon>Chitinophagia</taxon>
        <taxon>Chitinophagales</taxon>
        <taxon>Chitinophagaceae</taxon>
        <taxon>Taibaiella</taxon>
    </lineage>
</organism>
<protein>
    <submittedName>
        <fullName evidence="1">Uncharacterized protein</fullName>
    </submittedName>
</protein>
<reference evidence="1 2" key="1">
    <citation type="submission" date="2018-03" db="EMBL/GenBank/DDBJ databases">
        <title>Genomic Encyclopedia of Type Strains, Phase III (KMG-III): the genomes of soil and plant-associated and newly described type strains.</title>
        <authorList>
            <person name="Whitman W."/>
        </authorList>
    </citation>
    <scope>NUCLEOTIDE SEQUENCE [LARGE SCALE GENOMIC DNA]</scope>
    <source>
        <strain evidence="1 2">CGMCC 1.12700</strain>
    </source>
</reference>
<accession>A0A2P8D7A9</accession>